<feature type="compositionally biased region" description="Basic and acidic residues" evidence="2">
    <location>
        <begin position="351"/>
        <end position="366"/>
    </location>
</feature>
<feature type="coiled-coil region" evidence="1">
    <location>
        <begin position="469"/>
        <end position="503"/>
    </location>
</feature>
<dbReference type="RefSeq" id="WP_150738949.1">
    <property type="nucleotide sequence ID" value="NZ_CABPSP010000009.1"/>
</dbReference>
<evidence type="ECO:0000313" key="4">
    <source>
        <dbReference type="Proteomes" id="UP000383122"/>
    </source>
</evidence>
<accession>A0A5E5A9V9</accession>
<dbReference type="EMBL" id="CABPSP010000009">
    <property type="protein sequence ID" value="VVE68870.1"/>
    <property type="molecule type" value="Genomic_DNA"/>
</dbReference>
<keyword evidence="4" id="KW-1185">Reference proteome</keyword>
<dbReference type="AlphaFoldDB" id="A0A5E5A9V9"/>
<keyword evidence="1" id="KW-0175">Coiled coil</keyword>
<evidence type="ECO:0000313" key="3">
    <source>
        <dbReference type="EMBL" id="VVE68870.1"/>
    </source>
</evidence>
<name>A0A5E5A9V9_9BURK</name>
<reference evidence="3 4" key="1">
    <citation type="submission" date="2019-08" db="EMBL/GenBank/DDBJ databases">
        <authorList>
            <person name="Peeters C."/>
        </authorList>
    </citation>
    <scope>NUCLEOTIDE SEQUENCE [LARGE SCALE GENOMIC DNA]</scope>
    <source>
        <strain evidence="3 4">LMG 31117</strain>
    </source>
</reference>
<sequence>MSIGTITVDLLAKTGSFETDVNRAAKLAEKRAKEIDAAFARLGVGIGLGLTAAGGAAVLIGKNAIDQLAALDDAAQKTGASVENLSKIQQSTMAFNHNFDEVDSAIGRLAKGMATVDDESNKTNKALAALGVAAKDAGGSLRDPAQVLIDVAKSLQNYQDGAAKTALVTDLFGKSGANLLPVLNDMADSVDSFTGATKESAAQAAALQDNVSKLTGQLKTLAQEVVSDVLPTLNSLFDTLQNIRKTSLTGWLLSDGAENDDPGKRLREIGAQLDTLREQRDALDPSKGTRNKVNEFLFGDFRSVSAQITLLEKQQSYLKARQQTLALAAGGGADQVDRKVNGTKPVLDYTSGREKTPKEAKDKKSEADRYIESLQKQVITVQTLTSAEEALAMIQSGRLGTVTQAQKDQILTAATLVDLAKDGVEQERQRQELISKGKKVYEDTLSPFERMQKDYQELNVLLQGGFIDAQTYERAVTQVQKKFDELTDKSKEAQSELDEFAKSAAQNIQSSFAEFLFDPFKDGLDGMLKGFLDFLRRAVANAAAANLSQALFGGLSGGGIGGGLLGAAFTGILGAYGDATGTTVGGVYGPQTQAGLDDLISQVSMRASGGPVTAGKPYIVGEKQAELFVPSTSGTILPSVPSAGGVSVSVVTNVDNSGNAASQSGGDSDRTGRQLSQAIRSAVVDEISRQQRQGGLLWRARTGGG</sequence>
<dbReference type="OrthoDB" id="363355at2"/>
<gene>
    <name evidence="3" type="ORF">PAN31117_03103</name>
</gene>
<evidence type="ECO:0008006" key="5">
    <source>
        <dbReference type="Google" id="ProtNLM"/>
    </source>
</evidence>
<proteinExistence type="predicted"/>
<feature type="region of interest" description="Disordered" evidence="2">
    <location>
        <begin position="657"/>
        <end position="677"/>
    </location>
</feature>
<feature type="region of interest" description="Disordered" evidence="2">
    <location>
        <begin position="343"/>
        <end position="366"/>
    </location>
</feature>
<evidence type="ECO:0000256" key="1">
    <source>
        <dbReference type="SAM" id="Coils"/>
    </source>
</evidence>
<evidence type="ECO:0000256" key="2">
    <source>
        <dbReference type="SAM" id="MobiDB-lite"/>
    </source>
</evidence>
<dbReference type="Proteomes" id="UP000383122">
    <property type="component" value="Unassembled WGS sequence"/>
</dbReference>
<protein>
    <recommendedName>
        <fullName evidence="5">Phage tail tape measure protein</fullName>
    </recommendedName>
</protein>
<organism evidence="3 4">
    <name type="scientific">Pandoraea anapnoica</name>
    <dbReference type="NCBI Taxonomy" id="2508301"/>
    <lineage>
        <taxon>Bacteria</taxon>
        <taxon>Pseudomonadati</taxon>
        <taxon>Pseudomonadota</taxon>
        <taxon>Betaproteobacteria</taxon>
        <taxon>Burkholderiales</taxon>
        <taxon>Burkholderiaceae</taxon>
        <taxon>Pandoraea</taxon>
    </lineage>
</organism>